<dbReference type="SUPFAM" id="SSF46785">
    <property type="entry name" value="Winged helix' DNA-binding domain"/>
    <property type="match status" value="1"/>
</dbReference>
<dbReference type="InterPro" id="IPR014710">
    <property type="entry name" value="RmlC-like_jellyroll"/>
</dbReference>
<protein>
    <submittedName>
        <fullName evidence="7">Crp/Fnr family transcriptional regulator</fullName>
    </submittedName>
</protein>
<evidence type="ECO:0000313" key="6">
    <source>
        <dbReference type="EMBL" id="HJH43750.1"/>
    </source>
</evidence>
<evidence type="ECO:0000256" key="3">
    <source>
        <dbReference type="ARBA" id="ARBA00023163"/>
    </source>
</evidence>
<dbReference type="CDD" id="cd00038">
    <property type="entry name" value="CAP_ED"/>
    <property type="match status" value="1"/>
</dbReference>
<dbReference type="SMART" id="SM00100">
    <property type="entry name" value="cNMP"/>
    <property type="match status" value="1"/>
</dbReference>
<evidence type="ECO:0000259" key="5">
    <source>
        <dbReference type="PROSITE" id="PS51063"/>
    </source>
</evidence>
<gene>
    <name evidence="7" type="ORF">C2L80_01760</name>
    <name evidence="6" type="ORF">K8V16_08125</name>
</gene>
<dbReference type="Proteomes" id="UP000236488">
    <property type="component" value="Unassembled WGS sequence"/>
</dbReference>
<name>A0A2K2U7Q3_9ACTN</name>
<dbReference type="Pfam" id="PF00027">
    <property type="entry name" value="cNMP_binding"/>
    <property type="match status" value="1"/>
</dbReference>
<dbReference type="Pfam" id="PF13545">
    <property type="entry name" value="HTH_Crp_2"/>
    <property type="match status" value="1"/>
</dbReference>
<organism evidence="7 8">
    <name type="scientific">Rubneribacter badeniensis</name>
    <dbReference type="NCBI Taxonomy" id="2070688"/>
    <lineage>
        <taxon>Bacteria</taxon>
        <taxon>Bacillati</taxon>
        <taxon>Actinomycetota</taxon>
        <taxon>Coriobacteriia</taxon>
        <taxon>Eggerthellales</taxon>
        <taxon>Eggerthellaceae</taxon>
        <taxon>Rubneribacter</taxon>
    </lineage>
</organism>
<evidence type="ECO:0000256" key="2">
    <source>
        <dbReference type="ARBA" id="ARBA00023125"/>
    </source>
</evidence>
<dbReference type="PROSITE" id="PS50042">
    <property type="entry name" value="CNMP_BINDING_3"/>
    <property type="match status" value="1"/>
</dbReference>
<evidence type="ECO:0000313" key="7">
    <source>
        <dbReference type="EMBL" id="PNV66299.1"/>
    </source>
</evidence>
<evidence type="ECO:0000259" key="4">
    <source>
        <dbReference type="PROSITE" id="PS50042"/>
    </source>
</evidence>
<dbReference type="SMART" id="SM00419">
    <property type="entry name" value="HTH_CRP"/>
    <property type="match status" value="1"/>
</dbReference>
<feature type="domain" description="Cyclic nucleotide-binding" evidence="4">
    <location>
        <begin position="13"/>
        <end position="84"/>
    </location>
</feature>
<keyword evidence="8" id="KW-1185">Reference proteome</keyword>
<dbReference type="EMBL" id="PPEL01000004">
    <property type="protein sequence ID" value="PNV66299.1"/>
    <property type="molecule type" value="Genomic_DNA"/>
</dbReference>
<dbReference type="SUPFAM" id="SSF51206">
    <property type="entry name" value="cAMP-binding domain-like"/>
    <property type="match status" value="1"/>
</dbReference>
<evidence type="ECO:0000313" key="8">
    <source>
        <dbReference type="Proteomes" id="UP000236488"/>
    </source>
</evidence>
<dbReference type="InterPro" id="IPR018490">
    <property type="entry name" value="cNMP-bd_dom_sf"/>
</dbReference>
<keyword evidence="2" id="KW-0238">DNA-binding</keyword>
<proteinExistence type="predicted"/>
<dbReference type="EMBL" id="DYZL01000176">
    <property type="protein sequence ID" value="HJH43750.1"/>
    <property type="molecule type" value="Genomic_DNA"/>
</dbReference>
<reference evidence="6" key="3">
    <citation type="submission" date="2021-09" db="EMBL/GenBank/DDBJ databases">
        <authorList>
            <person name="Gilroy R."/>
        </authorList>
    </citation>
    <scope>NUCLEOTIDE SEQUENCE</scope>
    <source>
        <strain evidence="6">USAMLcec12-2067</strain>
    </source>
</reference>
<dbReference type="GO" id="GO:0006355">
    <property type="term" value="P:regulation of DNA-templated transcription"/>
    <property type="evidence" value="ECO:0007669"/>
    <property type="project" value="InterPro"/>
</dbReference>
<keyword evidence="3" id="KW-0804">Transcription</keyword>
<reference evidence="6" key="2">
    <citation type="journal article" date="2021" name="PeerJ">
        <title>Extensive microbial diversity within the chicken gut microbiome revealed by metagenomics and culture.</title>
        <authorList>
            <person name="Gilroy R."/>
            <person name="Ravi A."/>
            <person name="Getino M."/>
            <person name="Pursley I."/>
            <person name="Horton D.L."/>
            <person name="Alikhan N.F."/>
            <person name="Baker D."/>
            <person name="Gharbi K."/>
            <person name="Hall N."/>
            <person name="Watson M."/>
            <person name="Adriaenssens E.M."/>
            <person name="Foster-Nyarko E."/>
            <person name="Jarju S."/>
            <person name="Secka A."/>
            <person name="Antonio M."/>
            <person name="Oren A."/>
            <person name="Chaudhuri R.R."/>
            <person name="La Ragione R."/>
            <person name="Hildebrand F."/>
            <person name="Pallen M.J."/>
        </authorList>
    </citation>
    <scope>NUCLEOTIDE SEQUENCE</scope>
    <source>
        <strain evidence="6">USAMLcec12-2067</strain>
    </source>
</reference>
<dbReference type="RefSeq" id="WP_087197753.1">
    <property type="nucleotide sequence ID" value="NZ_DBEYRC010000051.1"/>
</dbReference>
<dbReference type="InterPro" id="IPR036390">
    <property type="entry name" value="WH_DNA-bd_sf"/>
</dbReference>
<feature type="domain" description="HTH crp-type" evidence="5">
    <location>
        <begin position="151"/>
        <end position="218"/>
    </location>
</feature>
<dbReference type="PROSITE" id="PS51063">
    <property type="entry name" value="HTH_CRP_2"/>
    <property type="match status" value="1"/>
</dbReference>
<dbReference type="AlphaFoldDB" id="A0A2K2U7Q3"/>
<dbReference type="InterPro" id="IPR000595">
    <property type="entry name" value="cNMP-bd_dom"/>
</dbReference>
<keyword evidence="1" id="KW-0805">Transcription regulation</keyword>
<comment type="caution">
    <text evidence="7">The sequence shown here is derived from an EMBL/GenBank/DDBJ whole genome shotgun (WGS) entry which is preliminary data.</text>
</comment>
<sequence>MEKKYEVLADTMAFEGIPPERYGEVLEALGAYCRTYARGDLVRRVGDEMDFFGIVLKGGIQSVIPDGGRRQIVQQFAAGSVFGEAVAFSSQRCGIEICATASGTEILHIRAAAFLQGDTNPHIARMSTNLLRDMAGKLLMLNMKVRILGKQRLRSRIADYLLSLDPDATGYLELPFGRIELSEFLGANRSSLSREIKRMQDEGIVEIERRTVHILRREALENASEGTYDMIDSGKKMRQIAEEEPLFADFLVSKGFPFSVDNPVTELVTFDDVVALKDLDKEAFLEEYAEFKRNAGK</sequence>
<evidence type="ECO:0000256" key="1">
    <source>
        <dbReference type="ARBA" id="ARBA00023015"/>
    </source>
</evidence>
<dbReference type="GO" id="GO:0003677">
    <property type="term" value="F:DNA binding"/>
    <property type="evidence" value="ECO:0007669"/>
    <property type="project" value="UniProtKB-KW"/>
</dbReference>
<reference evidence="7 8" key="1">
    <citation type="journal article" date="2018" name="Int. J. Syst. Evol. Microbiol.">
        <title>Rubneribacter badeniensis gen. nov., sp. nov. and Enteroscipio rubneri gen. nov., sp. nov., new members of the Eggerthellaceae isolated from human faeces.</title>
        <authorList>
            <person name="Danylec N."/>
            <person name="Gobl A."/>
            <person name="Stoll D.A."/>
            <person name="Hetzer B."/>
            <person name="Kulling S.E."/>
            <person name="Huch M."/>
        </authorList>
    </citation>
    <scope>NUCLEOTIDE SEQUENCE [LARGE SCALE GENOMIC DNA]</scope>
    <source>
        <strain evidence="7 8">ResAG-85</strain>
    </source>
</reference>
<dbReference type="InterPro" id="IPR012318">
    <property type="entry name" value="HTH_CRP"/>
</dbReference>
<dbReference type="Gene3D" id="2.60.120.10">
    <property type="entry name" value="Jelly Rolls"/>
    <property type="match status" value="1"/>
</dbReference>
<dbReference type="Proteomes" id="UP000789325">
    <property type="component" value="Unassembled WGS sequence"/>
</dbReference>
<accession>A0A2K2U7Q3</accession>